<evidence type="ECO:0000313" key="1">
    <source>
        <dbReference type="EMBL" id="ELR64649.1"/>
    </source>
</evidence>
<proteinExistence type="predicted"/>
<organism evidence="1 2">
    <name type="scientific">Photobacterium marinum</name>
    <dbReference type="NCBI Taxonomy" id="1056511"/>
    <lineage>
        <taxon>Bacteria</taxon>
        <taxon>Pseudomonadati</taxon>
        <taxon>Pseudomonadota</taxon>
        <taxon>Gammaproteobacteria</taxon>
        <taxon>Vibrionales</taxon>
        <taxon>Vibrionaceae</taxon>
        <taxon>Photobacterium</taxon>
    </lineage>
</organism>
<dbReference type="AlphaFoldDB" id="L8JAS3"/>
<dbReference type="PATRIC" id="fig|1056511.3.peg.3294"/>
<protein>
    <submittedName>
        <fullName evidence="1">Uncharacterized protein</fullName>
    </submittedName>
</protein>
<dbReference type="RefSeq" id="WP_007467556.1">
    <property type="nucleotide sequence ID" value="NZ_AMZO01000023.1"/>
</dbReference>
<keyword evidence="2" id="KW-1185">Reference proteome</keyword>
<gene>
    <name evidence="1" type="ORF">C942_02220</name>
</gene>
<comment type="caution">
    <text evidence="1">The sequence shown here is derived from an EMBL/GenBank/DDBJ whole genome shotgun (WGS) entry which is preliminary data.</text>
</comment>
<sequence length="68" mass="7215">MLEDFNKTAEELFKDLSEGAVAGVVLNKDGEIGILYGNEVDTTNSPKVAAILMDAIAKLQAAMTDADK</sequence>
<reference evidence="1 2" key="1">
    <citation type="submission" date="2012-12" db="EMBL/GenBank/DDBJ databases">
        <title>Genome Assembly of Photobacterium sp. AK15.</title>
        <authorList>
            <person name="Khatri I."/>
            <person name="Vaidya B."/>
            <person name="Srinivas T.N.R."/>
            <person name="Subramanian S."/>
            <person name="Pinnaka A."/>
        </authorList>
    </citation>
    <scope>NUCLEOTIDE SEQUENCE [LARGE SCALE GENOMIC DNA]</scope>
    <source>
        <strain evidence="1 2">AK15</strain>
    </source>
</reference>
<dbReference type="EMBL" id="AMZO01000023">
    <property type="protein sequence ID" value="ELR64649.1"/>
    <property type="molecule type" value="Genomic_DNA"/>
</dbReference>
<evidence type="ECO:0000313" key="2">
    <source>
        <dbReference type="Proteomes" id="UP000011134"/>
    </source>
</evidence>
<accession>L8JAS3</accession>
<dbReference type="Proteomes" id="UP000011134">
    <property type="component" value="Unassembled WGS sequence"/>
</dbReference>
<name>L8JAS3_9GAMM</name>